<evidence type="ECO:0000259" key="6">
    <source>
        <dbReference type="Pfam" id="PF14833"/>
    </source>
</evidence>
<evidence type="ECO:0000256" key="3">
    <source>
        <dbReference type="ARBA" id="ARBA00023027"/>
    </source>
</evidence>
<gene>
    <name evidence="7" type="ORF">EV695_3883</name>
</gene>
<dbReference type="InterPro" id="IPR036291">
    <property type="entry name" value="NAD(P)-bd_dom_sf"/>
</dbReference>
<feature type="domain" description="6-phosphogluconate dehydrogenase NADP-binding" evidence="5">
    <location>
        <begin position="5"/>
        <end position="165"/>
    </location>
</feature>
<dbReference type="InterPro" id="IPR015815">
    <property type="entry name" value="HIBADH-related"/>
</dbReference>
<dbReference type="GO" id="GO:0050661">
    <property type="term" value="F:NADP binding"/>
    <property type="evidence" value="ECO:0007669"/>
    <property type="project" value="InterPro"/>
</dbReference>
<dbReference type="InterPro" id="IPR002204">
    <property type="entry name" value="3-OH-isobutyrate_DH-rel_CS"/>
</dbReference>
<dbReference type="PIRSF" id="PIRSF000103">
    <property type="entry name" value="HIBADH"/>
    <property type="match status" value="1"/>
</dbReference>
<name>A0A4V2P7U6_9GAMM</name>
<dbReference type="InterPro" id="IPR013328">
    <property type="entry name" value="6PGD_dom2"/>
</dbReference>
<dbReference type="PANTHER" id="PTHR43060:SF15">
    <property type="entry name" value="3-HYDROXYISOBUTYRATE DEHYDROGENASE-LIKE 1, MITOCHONDRIAL-RELATED"/>
    <property type="match status" value="1"/>
</dbReference>
<accession>A0A4V2P7U6</accession>
<dbReference type="GO" id="GO:0051287">
    <property type="term" value="F:NAD binding"/>
    <property type="evidence" value="ECO:0007669"/>
    <property type="project" value="InterPro"/>
</dbReference>
<organism evidence="7 8">
    <name type="scientific">Cocleimonas flava</name>
    <dbReference type="NCBI Taxonomy" id="634765"/>
    <lineage>
        <taxon>Bacteria</taxon>
        <taxon>Pseudomonadati</taxon>
        <taxon>Pseudomonadota</taxon>
        <taxon>Gammaproteobacteria</taxon>
        <taxon>Thiotrichales</taxon>
        <taxon>Thiotrichaceae</taxon>
        <taxon>Cocleimonas</taxon>
    </lineage>
</organism>
<dbReference type="PROSITE" id="PS00895">
    <property type="entry name" value="3_HYDROXYISOBUT_DH"/>
    <property type="match status" value="1"/>
</dbReference>
<dbReference type="GO" id="GO:0016054">
    <property type="term" value="P:organic acid catabolic process"/>
    <property type="evidence" value="ECO:0007669"/>
    <property type="project" value="UniProtKB-ARBA"/>
</dbReference>
<evidence type="ECO:0000313" key="7">
    <source>
        <dbReference type="EMBL" id="TCJ83145.1"/>
    </source>
</evidence>
<dbReference type="InterPro" id="IPR006115">
    <property type="entry name" value="6PGDH_NADP-bd"/>
</dbReference>
<dbReference type="PANTHER" id="PTHR43060">
    <property type="entry name" value="3-HYDROXYISOBUTYRATE DEHYDROGENASE-LIKE 1, MITOCHONDRIAL-RELATED"/>
    <property type="match status" value="1"/>
</dbReference>
<evidence type="ECO:0000256" key="1">
    <source>
        <dbReference type="ARBA" id="ARBA00009080"/>
    </source>
</evidence>
<dbReference type="OrthoDB" id="9786703at2"/>
<dbReference type="AlphaFoldDB" id="A0A4V2P7U6"/>
<reference evidence="7 8" key="1">
    <citation type="submission" date="2019-03" db="EMBL/GenBank/DDBJ databases">
        <title>Genomic Encyclopedia of Type Strains, Phase IV (KMG-IV): sequencing the most valuable type-strain genomes for metagenomic binning, comparative biology and taxonomic classification.</title>
        <authorList>
            <person name="Goeker M."/>
        </authorList>
    </citation>
    <scope>NUCLEOTIDE SEQUENCE [LARGE SCALE GENOMIC DNA]</scope>
    <source>
        <strain evidence="7 8">DSM 24830</strain>
    </source>
</reference>
<dbReference type="GO" id="GO:0016491">
    <property type="term" value="F:oxidoreductase activity"/>
    <property type="evidence" value="ECO:0007669"/>
    <property type="project" value="UniProtKB-KW"/>
</dbReference>
<dbReference type="Gene3D" id="3.40.50.720">
    <property type="entry name" value="NAD(P)-binding Rossmann-like Domain"/>
    <property type="match status" value="1"/>
</dbReference>
<dbReference type="SUPFAM" id="SSF48179">
    <property type="entry name" value="6-phosphogluconate dehydrogenase C-terminal domain-like"/>
    <property type="match status" value="1"/>
</dbReference>
<comment type="similarity">
    <text evidence="1">Belongs to the HIBADH-related family.</text>
</comment>
<feature type="active site" evidence="4">
    <location>
        <position position="174"/>
    </location>
</feature>
<keyword evidence="3" id="KW-0520">NAD</keyword>
<keyword evidence="8" id="KW-1185">Reference proteome</keyword>
<evidence type="ECO:0000256" key="4">
    <source>
        <dbReference type="PIRSR" id="PIRSR000103-1"/>
    </source>
</evidence>
<dbReference type="SUPFAM" id="SSF51735">
    <property type="entry name" value="NAD(P)-binding Rossmann-fold domains"/>
    <property type="match status" value="1"/>
</dbReference>
<dbReference type="InterPro" id="IPR029154">
    <property type="entry name" value="HIBADH-like_NADP-bd"/>
</dbReference>
<evidence type="ECO:0000256" key="2">
    <source>
        <dbReference type="ARBA" id="ARBA00023002"/>
    </source>
</evidence>
<comment type="caution">
    <text evidence="7">The sequence shown here is derived from an EMBL/GenBank/DDBJ whole genome shotgun (WGS) entry which is preliminary data.</text>
</comment>
<feature type="domain" description="3-hydroxyisobutyrate dehydrogenase-like NAD-binding" evidence="6">
    <location>
        <begin position="168"/>
        <end position="279"/>
    </location>
</feature>
<dbReference type="InterPro" id="IPR008927">
    <property type="entry name" value="6-PGluconate_DH-like_C_sf"/>
</dbReference>
<dbReference type="EMBL" id="SMFQ01000005">
    <property type="protein sequence ID" value="TCJ83145.1"/>
    <property type="molecule type" value="Genomic_DNA"/>
</dbReference>
<keyword evidence="2" id="KW-0560">Oxidoreductase</keyword>
<evidence type="ECO:0000259" key="5">
    <source>
        <dbReference type="Pfam" id="PF03446"/>
    </source>
</evidence>
<sequence>MTKPKIGFIGLGLMGSAMVERFQEKGYALVVMANHSRTNVDAAVSRGATEVFSAREVAENSDVVMLCMGTSEQVESRMRGDEGVIAGLKSGAIVIDFGTSLPESTRTLAAEVAVAGGDYLDAPLGRTPAHAKQGLLNIMTAGNEDAFKRVKPVLQEVGENVFYLGGSGAGHTIKLFNNFIAMTTANMVSEVFALSDVAKIPRQTVYDVLSVGPANSGIMDFIKAYAVDGNPDVLEFSIKNAAKDVGYYKKMAEDAGVTPAIAPSSLAALQAAIDNGQGEDLVPKMVDFYQTSFANSSDKK</sequence>
<dbReference type="Pfam" id="PF14833">
    <property type="entry name" value="NAD_binding_11"/>
    <property type="match status" value="1"/>
</dbReference>
<dbReference type="Proteomes" id="UP000294887">
    <property type="component" value="Unassembled WGS sequence"/>
</dbReference>
<evidence type="ECO:0000313" key="8">
    <source>
        <dbReference type="Proteomes" id="UP000294887"/>
    </source>
</evidence>
<proteinExistence type="inferred from homology"/>
<dbReference type="Pfam" id="PF03446">
    <property type="entry name" value="NAD_binding_2"/>
    <property type="match status" value="1"/>
</dbReference>
<protein>
    <submittedName>
        <fullName evidence="7">2-hydroxy-3-oxopropionate reductase</fullName>
    </submittedName>
</protein>
<dbReference type="Gene3D" id="1.10.1040.10">
    <property type="entry name" value="N-(1-d-carboxylethyl)-l-norvaline Dehydrogenase, domain 2"/>
    <property type="match status" value="1"/>
</dbReference>